<dbReference type="Gene3D" id="3.30.70.270">
    <property type="match status" value="1"/>
</dbReference>
<proteinExistence type="predicted"/>
<dbReference type="NCBIfam" id="TIGR00254">
    <property type="entry name" value="GGDEF"/>
    <property type="match status" value="1"/>
</dbReference>
<evidence type="ECO:0000313" key="4">
    <source>
        <dbReference type="Proteomes" id="UP000287872"/>
    </source>
</evidence>
<evidence type="ECO:0000259" key="2">
    <source>
        <dbReference type="PROSITE" id="PS50887"/>
    </source>
</evidence>
<dbReference type="SMART" id="SM00267">
    <property type="entry name" value="GGDEF"/>
    <property type="match status" value="1"/>
</dbReference>
<dbReference type="GO" id="GO:0043709">
    <property type="term" value="P:cell adhesion involved in single-species biofilm formation"/>
    <property type="evidence" value="ECO:0007669"/>
    <property type="project" value="TreeGrafter"/>
</dbReference>
<sequence length="548" mass="63752">MDVSTVVMNKIKEAKVISFKQPSLAFDMSKEAYDIAKANNLKLEEAYALFAMALACRSMTKLNDCFNYAFDASKLFEIYDKPVELAGALNLIGVVYFYNAMYETALENFLRALHMLEETRDSLTMSRILNNMGEVYKEVGNVEEALVSYNSAMNLCEKYNYMTNIAVILENLGEIYFIKKDYAYSFECYKRSYDILIENNNITALSEVENKIGKIHFIKKEYGKARECYNNALSRLEGIENKFFSIDVLMNLAELERLENQGLFLFYLNKAIKYGEEINARKKLSQIYKIITEFYERKADFRLSLEFYKKYHTMEQKIETTAISHKLEIIKIELSKLFSEEEAEKITKLNKQLEKDMGSQNLLLHKMEKVNKELSVKIISDELTNIPNRRGVKNYISKVWQESEISPINLAFLMIDIDHFKRYNDYYGHLQGDNCLKKIASCLKSVFGNKYGILGRFGGEEFVCFIRGIEYNQVLESAELLRSSIEKLDFNYIWNNGCYPVTISIGGVHGRRSDFKTSQDMYLIADKELYKAKNSGRNKVFLRNHNMY</sequence>
<dbReference type="Pfam" id="PF13424">
    <property type="entry name" value="TPR_12"/>
    <property type="match status" value="1"/>
</dbReference>
<dbReference type="PANTHER" id="PTHR45138">
    <property type="entry name" value="REGULATORY COMPONENTS OF SENSORY TRANSDUCTION SYSTEM"/>
    <property type="match status" value="1"/>
</dbReference>
<dbReference type="InterPro" id="IPR000160">
    <property type="entry name" value="GGDEF_dom"/>
</dbReference>
<dbReference type="InterPro" id="IPR011990">
    <property type="entry name" value="TPR-like_helical_dom_sf"/>
</dbReference>
<feature type="repeat" description="TPR" evidence="1">
    <location>
        <begin position="126"/>
        <end position="159"/>
    </location>
</feature>
<dbReference type="Gene3D" id="1.25.40.10">
    <property type="entry name" value="Tetratricopeptide repeat domain"/>
    <property type="match status" value="2"/>
</dbReference>
<dbReference type="EMBL" id="BHYK01000013">
    <property type="protein sequence ID" value="GCD10950.1"/>
    <property type="molecule type" value="Genomic_DNA"/>
</dbReference>
<dbReference type="CDD" id="cd01949">
    <property type="entry name" value="GGDEF"/>
    <property type="match status" value="1"/>
</dbReference>
<dbReference type="SMART" id="SM00028">
    <property type="entry name" value="TPR"/>
    <property type="match status" value="5"/>
</dbReference>
<dbReference type="RefSeq" id="WP_125002314.1">
    <property type="nucleotide sequence ID" value="NZ_BHYK01000013.1"/>
</dbReference>
<name>A0A401UN44_9CLOT</name>
<dbReference type="GO" id="GO:0052621">
    <property type="term" value="F:diguanylate cyclase activity"/>
    <property type="evidence" value="ECO:0007669"/>
    <property type="project" value="TreeGrafter"/>
</dbReference>
<dbReference type="SUPFAM" id="SSF48452">
    <property type="entry name" value="TPR-like"/>
    <property type="match status" value="1"/>
</dbReference>
<dbReference type="InterPro" id="IPR029787">
    <property type="entry name" value="Nucleotide_cyclase"/>
</dbReference>
<dbReference type="Pfam" id="PF00990">
    <property type="entry name" value="GGDEF"/>
    <property type="match status" value="1"/>
</dbReference>
<dbReference type="Proteomes" id="UP000287872">
    <property type="component" value="Unassembled WGS sequence"/>
</dbReference>
<organism evidence="3 4">
    <name type="scientific">Clostridium tagluense</name>
    <dbReference type="NCBI Taxonomy" id="360422"/>
    <lineage>
        <taxon>Bacteria</taxon>
        <taxon>Bacillati</taxon>
        <taxon>Bacillota</taxon>
        <taxon>Clostridia</taxon>
        <taxon>Eubacteriales</taxon>
        <taxon>Clostridiaceae</taxon>
        <taxon>Clostridium</taxon>
    </lineage>
</organism>
<dbReference type="InterPro" id="IPR043128">
    <property type="entry name" value="Rev_trsase/Diguanyl_cyclase"/>
</dbReference>
<dbReference type="AlphaFoldDB" id="A0A401UN44"/>
<dbReference type="PANTHER" id="PTHR45138:SF9">
    <property type="entry name" value="DIGUANYLATE CYCLASE DGCM-RELATED"/>
    <property type="match status" value="1"/>
</dbReference>
<keyword evidence="4" id="KW-1185">Reference proteome</keyword>
<dbReference type="FunFam" id="3.30.70.270:FF:000001">
    <property type="entry name" value="Diguanylate cyclase domain protein"/>
    <property type="match status" value="1"/>
</dbReference>
<comment type="caution">
    <text evidence="3">The sequence shown here is derived from an EMBL/GenBank/DDBJ whole genome shotgun (WGS) entry which is preliminary data.</text>
</comment>
<evidence type="ECO:0000256" key="1">
    <source>
        <dbReference type="PROSITE-ProRule" id="PRU00339"/>
    </source>
</evidence>
<dbReference type="PROSITE" id="PS50005">
    <property type="entry name" value="TPR"/>
    <property type="match status" value="2"/>
</dbReference>
<feature type="domain" description="GGDEF" evidence="2">
    <location>
        <begin position="408"/>
        <end position="545"/>
    </location>
</feature>
<accession>A0A401UN44</accession>
<evidence type="ECO:0000313" key="3">
    <source>
        <dbReference type="EMBL" id="GCD10950.1"/>
    </source>
</evidence>
<protein>
    <recommendedName>
        <fullName evidence="2">GGDEF domain-containing protein</fullName>
    </recommendedName>
</protein>
<dbReference type="GO" id="GO:1902201">
    <property type="term" value="P:negative regulation of bacterial-type flagellum-dependent cell motility"/>
    <property type="evidence" value="ECO:0007669"/>
    <property type="project" value="TreeGrafter"/>
</dbReference>
<dbReference type="GO" id="GO:0005886">
    <property type="term" value="C:plasma membrane"/>
    <property type="evidence" value="ECO:0007669"/>
    <property type="project" value="TreeGrafter"/>
</dbReference>
<feature type="repeat" description="TPR" evidence="1">
    <location>
        <begin position="86"/>
        <end position="119"/>
    </location>
</feature>
<dbReference type="OrthoDB" id="9805474at2"/>
<dbReference type="PROSITE" id="PS50887">
    <property type="entry name" value="GGDEF"/>
    <property type="match status" value="1"/>
</dbReference>
<dbReference type="InterPro" id="IPR050469">
    <property type="entry name" value="Diguanylate_Cyclase"/>
</dbReference>
<dbReference type="InterPro" id="IPR019734">
    <property type="entry name" value="TPR_rpt"/>
</dbReference>
<gene>
    <name evidence="3" type="ORF">Ctaglu_25730</name>
</gene>
<reference evidence="3 4" key="1">
    <citation type="submission" date="2018-11" db="EMBL/GenBank/DDBJ databases">
        <title>Genome sequencing and assembly of Clostridium tagluense strain A121.</title>
        <authorList>
            <person name="Murakami T."/>
            <person name="Segawa T."/>
            <person name="Shcherbakova V.A."/>
            <person name="Mori H."/>
            <person name="Yoshimura Y."/>
        </authorList>
    </citation>
    <scope>NUCLEOTIDE SEQUENCE [LARGE SCALE GENOMIC DNA]</scope>
    <source>
        <strain evidence="3 4">A121</strain>
    </source>
</reference>
<dbReference type="SUPFAM" id="SSF55073">
    <property type="entry name" value="Nucleotide cyclase"/>
    <property type="match status" value="1"/>
</dbReference>
<keyword evidence="1" id="KW-0802">TPR repeat</keyword>